<dbReference type="EMBL" id="FWDM01000014">
    <property type="protein sequence ID" value="SLM11739.1"/>
    <property type="molecule type" value="Genomic_DNA"/>
</dbReference>
<dbReference type="GO" id="GO:0005524">
    <property type="term" value="F:ATP binding"/>
    <property type="evidence" value="ECO:0007669"/>
    <property type="project" value="UniProtKB-KW"/>
</dbReference>
<keyword evidence="2" id="KW-0067">ATP-binding</keyword>
<accession>A0A3P3XIJ2</accession>
<dbReference type="Pfam" id="PF00488">
    <property type="entry name" value="MutS_V"/>
    <property type="match status" value="1"/>
</dbReference>
<dbReference type="GO" id="GO:0140664">
    <property type="term" value="F:ATP-dependent DNA damage sensor activity"/>
    <property type="evidence" value="ECO:0007669"/>
    <property type="project" value="InterPro"/>
</dbReference>
<dbReference type="PANTHER" id="PTHR11361">
    <property type="entry name" value="DNA MISMATCH REPAIR PROTEIN MUTS FAMILY MEMBER"/>
    <property type="match status" value="1"/>
</dbReference>
<protein>
    <submittedName>
        <fullName evidence="5">DNA mismatch repair protein MutS domain protein</fullName>
    </submittedName>
</protein>
<dbReference type="SUPFAM" id="SSF52540">
    <property type="entry name" value="P-loop containing nucleoside triphosphate hydrolases"/>
    <property type="match status" value="1"/>
</dbReference>
<dbReference type="InterPro" id="IPR027417">
    <property type="entry name" value="P-loop_NTPase"/>
</dbReference>
<keyword evidence="1" id="KW-0547">Nucleotide-binding</keyword>
<gene>
    <name evidence="5" type="ORF">SPIROBIBN47_210056</name>
</gene>
<sequence>MIAVSMLFENPEDTRRASAFDMPEYFVDLNLDQILEGINGGLSEYGLQHIFYQHLSNAREVQFRQAIMRDMEKPDFLAKIKAFSSRFRSMRRSLASLEKLYNLHHRQGWFLEAVAAYCESVESLAGTLRDAELGSVGLRSLRDYLIAYASSESFLTLKSEMEGLMQSLGEIHYSIIIKNLTVRVKKFENEIDYSADIDDTFSRFRQGATKSYLLKIPSSIGLNHVEAQILDCVAKLYPEIFASLDEFCKAHASFIDETIDTFEREIQFYISYLDYIGPLRRAGLSFCHPEIAESDKNTYAQGFFDLALAKKVSMTSTRVVPNDFSLQGKERMIVITGPNQGGKTTFVRAFGQLHHLAAIGLPVPGTGVRLFLYDAIFTHFEREETIKSQRGKLHDEIIRIHNSLERATPSSIFILNEIFTSTTVKDSLFLSRKVLEKILALDAIAVCVTFLDELASMDDRIVSMVSCVDPQDPSIRTFKVERRLADGLAYARSIAEKYHLTYESLKNRFARAQGGRNPREMRGNDSMARFGEALS</sequence>
<dbReference type="InterPro" id="IPR000432">
    <property type="entry name" value="DNA_mismatch_repair_MutS_C"/>
</dbReference>
<evidence type="ECO:0000256" key="2">
    <source>
        <dbReference type="ARBA" id="ARBA00022840"/>
    </source>
</evidence>
<feature type="domain" description="DNA mismatch repair proteins mutS family" evidence="4">
    <location>
        <begin position="330"/>
        <end position="514"/>
    </location>
</feature>
<reference evidence="5" key="1">
    <citation type="submission" date="2017-02" db="EMBL/GenBank/DDBJ databases">
        <authorList>
            <person name="Regsiter A."/>
            <person name="William W."/>
        </authorList>
    </citation>
    <scope>NUCLEOTIDE SEQUENCE</scope>
    <source>
        <strain evidence="5">Bib</strain>
    </source>
</reference>
<evidence type="ECO:0000313" key="5">
    <source>
        <dbReference type="EMBL" id="SLM11739.1"/>
    </source>
</evidence>
<organism evidence="5">
    <name type="scientific">uncultured spirochete</name>
    <dbReference type="NCBI Taxonomy" id="156406"/>
    <lineage>
        <taxon>Bacteria</taxon>
        <taxon>Pseudomonadati</taxon>
        <taxon>Spirochaetota</taxon>
        <taxon>Spirochaetia</taxon>
        <taxon>Spirochaetales</taxon>
        <taxon>environmental samples</taxon>
    </lineage>
</organism>
<dbReference type="InterPro" id="IPR045076">
    <property type="entry name" value="MutS"/>
</dbReference>
<dbReference type="PANTHER" id="PTHR11361:SF34">
    <property type="entry name" value="DNA MISMATCH REPAIR PROTEIN MSH1, MITOCHONDRIAL"/>
    <property type="match status" value="1"/>
</dbReference>
<evidence type="ECO:0000259" key="4">
    <source>
        <dbReference type="SMART" id="SM00534"/>
    </source>
</evidence>
<name>A0A3P3XIJ2_9SPIR</name>
<dbReference type="SMART" id="SM00534">
    <property type="entry name" value="MUTSac"/>
    <property type="match status" value="1"/>
</dbReference>
<dbReference type="AlphaFoldDB" id="A0A3P3XIJ2"/>
<keyword evidence="3" id="KW-0238">DNA-binding</keyword>
<evidence type="ECO:0000256" key="1">
    <source>
        <dbReference type="ARBA" id="ARBA00022741"/>
    </source>
</evidence>
<dbReference type="GO" id="GO:0005829">
    <property type="term" value="C:cytosol"/>
    <property type="evidence" value="ECO:0007669"/>
    <property type="project" value="TreeGrafter"/>
</dbReference>
<dbReference type="Gene3D" id="3.40.50.300">
    <property type="entry name" value="P-loop containing nucleotide triphosphate hydrolases"/>
    <property type="match status" value="1"/>
</dbReference>
<dbReference type="GO" id="GO:0030983">
    <property type="term" value="F:mismatched DNA binding"/>
    <property type="evidence" value="ECO:0007669"/>
    <property type="project" value="InterPro"/>
</dbReference>
<evidence type="ECO:0000256" key="3">
    <source>
        <dbReference type="ARBA" id="ARBA00023125"/>
    </source>
</evidence>
<dbReference type="GO" id="GO:0006298">
    <property type="term" value="P:mismatch repair"/>
    <property type="evidence" value="ECO:0007669"/>
    <property type="project" value="InterPro"/>
</dbReference>
<proteinExistence type="predicted"/>